<evidence type="ECO:0000313" key="4">
    <source>
        <dbReference type="EMBL" id="KAI5382890.1"/>
    </source>
</evidence>
<evidence type="ECO:0000313" key="5">
    <source>
        <dbReference type="Proteomes" id="UP001058974"/>
    </source>
</evidence>
<comment type="caution">
    <text evidence="4">The sequence shown here is derived from an EMBL/GenBank/DDBJ whole genome shotgun (WGS) entry which is preliminary data.</text>
</comment>
<evidence type="ECO:0000256" key="1">
    <source>
        <dbReference type="SAM" id="MobiDB-lite"/>
    </source>
</evidence>
<dbReference type="InterPro" id="IPR004314">
    <property type="entry name" value="Neprosin"/>
</dbReference>
<dbReference type="PANTHER" id="PTHR31589">
    <property type="entry name" value="PROTEIN, PUTATIVE (DUF239)-RELATED-RELATED"/>
    <property type="match status" value="1"/>
</dbReference>
<dbReference type="InterPro" id="IPR053168">
    <property type="entry name" value="Glutamic_endopeptidase"/>
</dbReference>
<name>A0A9D4VFZ8_PEA</name>
<protein>
    <recommendedName>
        <fullName evidence="3">Neprosin PEP catalytic domain-containing protein</fullName>
    </recommendedName>
</protein>
<keyword evidence="2" id="KW-0732">Signal</keyword>
<evidence type="ECO:0000259" key="3">
    <source>
        <dbReference type="PROSITE" id="PS52045"/>
    </source>
</evidence>
<keyword evidence="5" id="KW-1185">Reference proteome</keyword>
<proteinExistence type="predicted"/>
<feature type="non-terminal residue" evidence="4">
    <location>
        <position position="197"/>
    </location>
</feature>
<accession>A0A9D4VFZ8</accession>
<dbReference type="EMBL" id="JAMSHJ010000007">
    <property type="protein sequence ID" value="KAI5382890.1"/>
    <property type="molecule type" value="Genomic_DNA"/>
</dbReference>
<reference evidence="4 5" key="1">
    <citation type="journal article" date="2022" name="Nat. Genet.">
        <title>Improved pea reference genome and pan-genome highlight genomic features and evolutionary characteristics.</title>
        <authorList>
            <person name="Yang T."/>
            <person name="Liu R."/>
            <person name="Luo Y."/>
            <person name="Hu S."/>
            <person name="Wang D."/>
            <person name="Wang C."/>
            <person name="Pandey M.K."/>
            <person name="Ge S."/>
            <person name="Xu Q."/>
            <person name="Li N."/>
            <person name="Li G."/>
            <person name="Huang Y."/>
            <person name="Saxena R.K."/>
            <person name="Ji Y."/>
            <person name="Li M."/>
            <person name="Yan X."/>
            <person name="He Y."/>
            <person name="Liu Y."/>
            <person name="Wang X."/>
            <person name="Xiang C."/>
            <person name="Varshney R.K."/>
            <person name="Ding H."/>
            <person name="Gao S."/>
            <person name="Zong X."/>
        </authorList>
    </citation>
    <scope>NUCLEOTIDE SEQUENCE [LARGE SCALE GENOMIC DNA]</scope>
    <source>
        <strain evidence="4 5">cv. Zhongwan 6</strain>
    </source>
</reference>
<feature type="region of interest" description="Disordered" evidence="1">
    <location>
        <begin position="111"/>
        <end position="131"/>
    </location>
</feature>
<dbReference type="PROSITE" id="PS52045">
    <property type="entry name" value="NEPROSIN_PEP_CD"/>
    <property type="match status" value="1"/>
</dbReference>
<evidence type="ECO:0000256" key="2">
    <source>
        <dbReference type="SAM" id="SignalP"/>
    </source>
</evidence>
<dbReference type="Proteomes" id="UP001058974">
    <property type="component" value="Chromosome 7"/>
</dbReference>
<gene>
    <name evidence="4" type="ORF">KIW84_070342</name>
</gene>
<feature type="signal peptide" evidence="2">
    <location>
        <begin position="1"/>
        <end position="33"/>
    </location>
</feature>
<dbReference type="Gramene" id="Psat07G0034200-T1">
    <property type="protein sequence ID" value="KAI5382890.1"/>
    <property type="gene ID" value="KIW84_070342"/>
</dbReference>
<dbReference type="Pfam" id="PF03080">
    <property type="entry name" value="Neprosin"/>
    <property type="match status" value="1"/>
</dbReference>
<feature type="domain" description="Neprosin PEP catalytic" evidence="3">
    <location>
        <begin position="1"/>
        <end position="196"/>
    </location>
</feature>
<dbReference type="PANTHER" id="PTHR31589:SF233">
    <property type="entry name" value="PROTEIN, PUTATIVE (DUF239)-RELATED"/>
    <property type="match status" value="1"/>
</dbReference>
<dbReference type="AlphaFoldDB" id="A0A9D4VFZ8"/>
<feature type="chain" id="PRO_5038985023" description="Neprosin PEP catalytic domain-containing protein" evidence="2">
    <location>
        <begin position="34"/>
        <end position="197"/>
    </location>
</feature>
<sequence length="197" mass="22843">VLGLHIQNNFKNMMDLIGFLILCLCITCCKIDARNNIQHHNQMEDDFDCVDIYKQPSLQHPLLKNHKIQDRTTGHWWLIIQNEPIYTGYWPKELFTHLRKGASLIRFGGQTYAPPNKDSPPMGSGRLPKEKFRNSGFMGLLKIIDSEYNENNIKPEDMKRYSNTKIECYDMLYRGYEGSVYKQAFLYGGPGGRSCDI</sequence>
<organism evidence="4 5">
    <name type="scientific">Pisum sativum</name>
    <name type="common">Garden pea</name>
    <name type="synonym">Lathyrus oleraceus</name>
    <dbReference type="NCBI Taxonomy" id="3888"/>
    <lineage>
        <taxon>Eukaryota</taxon>
        <taxon>Viridiplantae</taxon>
        <taxon>Streptophyta</taxon>
        <taxon>Embryophyta</taxon>
        <taxon>Tracheophyta</taxon>
        <taxon>Spermatophyta</taxon>
        <taxon>Magnoliopsida</taxon>
        <taxon>eudicotyledons</taxon>
        <taxon>Gunneridae</taxon>
        <taxon>Pentapetalae</taxon>
        <taxon>rosids</taxon>
        <taxon>fabids</taxon>
        <taxon>Fabales</taxon>
        <taxon>Fabaceae</taxon>
        <taxon>Papilionoideae</taxon>
        <taxon>50 kb inversion clade</taxon>
        <taxon>NPAAA clade</taxon>
        <taxon>Hologalegina</taxon>
        <taxon>IRL clade</taxon>
        <taxon>Fabeae</taxon>
        <taxon>Lathyrus</taxon>
    </lineage>
</organism>